<accession>A0A833W360</accession>
<dbReference type="EMBL" id="WSZM01000139">
    <property type="protein sequence ID" value="KAF4040579.1"/>
    <property type="molecule type" value="Genomic_DNA"/>
</dbReference>
<evidence type="ECO:0000256" key="3">
    <source>
        <dbReference type="SAM" id="SignalP"/>
    </source>
</evidence>
<proteinExistence type="predicted"/>
<evidence type="ECO:0000256" key="2">
    <source>
        <dbReference type="SAM" id="Phobius"/>
    </source>
</evidence>
<protein>
    <recommendedName>
        <fullName evidence="6">Protein kinase</fullName>
    </recommendedName>
</protein>
<organism evidence="4 5">
    <name type="scientific">Phytophthora infestans</name>
    <name type="common">Potato late blight agent</name>
    <name type="synonym">Botrytis infestans</name>
    <dbReference type="NCBI Taxonomy" id="4787"/>
    <lineage>
        <taxon>Eukaryota</taxon>
        <taxon>Sar</taxon>
        <taxon>Stramenopiles</taxon>
        <taxon>Oomycota</taxon>
        <taxon>Peronosporomycetes</taxon>
        <taxon>Peronosporales</taxon>
        <taxon>Peronosporaceae</taxon>
        <taxon>Phytophthora</taxon>
    </lineage>
</organism>
<dbReference type="AlphaFoldDB" id="A0A833W360"/>
<keyword evidence="3" id="KW-0732">Signal</keyword>
<evidence type="ECO:0000313" key="5">
    <source>
        <dbReference type="Proteomes" id="UP000602510"/>
    </source>
</evidence>
<evidence type="ECO:0008006" key="6">
    <source>
        <dbReference type="Google" id="ProtNLM"/>
    </source>
</evidence>
<evidence type="ECO:0000313" key="4">
    <source>
        <dbReference type="EMBL" id="KAF4040579.1"/>
    </source>
</evidence>
<feature type="chain" id="PRO_5032276750" description="Protein kinase" evidence="3">
    <location>
        <begin position="47"/>
        <end position="446"/>
    </location>
</feature>
<evidence type="ECO:0000256" key="1">
    <source>
        <dbReference type="SAM" id="MobiDB-lite"/>
    </source>
</evidence>
<feature type="region of interest" description="Disordered" evidence="1">
    <location>
        <begin position="303"/>
        <end position="331"/>
    </location>
</feature>
<keyword evidence="2" id="KW-0472">Membrane</keyword>
<keyword evidence="5" id="KW-1185">Reference proteome</keyword>
<feature type="signal peptide" evidence="3">
    <location>
        <begin position="1"/>
        <end position="46"/>
    </location>
</feature>
<feature type="compositionally biased region" description="Basic and acidic residues" evidence="1">
    <location>
        <begin position="304"/>
        <end position="320"/>
    </location>
</feature>
<name>A0A833W360_PHYIN</name>
<sequence length="446" mass="48666">MHPHLATLLPISASSSKPGSAGPLSAMSFVSLLLLALAATLHCTTAGPDYYNPWYMINIASVVCLSGDGEQTNSSSSVIEDFGERLDVVLVANDSISDAWIDAADGYAAAADNKILYQTASWSLLEYGTQGGKFSSYWARFQVVNANASSMSMCAMVAEWNSSWKDNKAVLSAVDVMDRLDNKCKENDTVALAFNGPVSNNVIPEAADRLFVRLADGLCPRDESAKAMPVQTDAVAPVISLFRGEVCAPFFGPKTPHVSNEESDHKDSDWKCDLRFIVPVGACVFVLGCAGLVYLLRRHKKESAKKNETAETPKEEDKQDPSSLPSQGFALENSSNQTETSVFVLHMDARSSLIASPTSVSSPHLICAMLVERKADSWSESDATQAAVKVLDRLQYYCDMNDTIILTFTAAVTDSVARFLLDRTTKRYRCAVSMHFKVKNRRMDYV</sequence>
<feature type="compositionally biased region" description="Polar residues" evidence="1">
    <location>
        <begin position="321"/>
        <end position="331"/>
    </location>
</feature>
<gene>
    <name evidence="4" type="ORF">GN244_ATG07253</name>
</gene>
<dbReference type="Proteomes" id="UP000602510">
    <property type="component" value="Unassembled WGS sequence"/>
</dbReference>
<keyword evidence="2" id="KW-1133">Transmembrane helix</keyword>
<feature type="transmembrane region" description="Helical" evidence="2">
    <location>
        <begin position="276"/>
        <end position="296"/>
    </location>
</feature>
<comment type="caution">
    <text evidence="4">The sequence shown here is derived from an EMBL/GenBank/DDBJ whole genome shotgun (WGS) entry which is preliminary data.</text>
</comment>
<reference evidence="4" key="1">
    <citation type="submission" date="2020-04" db="EMBL/GenBank/DDBJ databases">
        <title>Hybrid Assembly of Korean Phytophthora infestans isolates.</title>
        <authorList>
            <person name="Prokchorchik M."/>
            <person name="Lee Y."/>
            <person name="Seo J."/>
            <person name="Cho J.-H."/>
            <person name="Park Y.-E."/>
            <person name="Jang D.-C."/>
            <person name="Im J.-S."/>
            <person name="Choi J.-G."/>
            <person name="Park H.-J."/>
            <person name="Lee G.-B."/>
            <person name="Lee Y.-G."/>
            <person name="Hong S.-Y."/>
            <person name="Cho K."/>
            <person name="Sohn K.H."/>
        </authorList>
    </citation>
    <scope>NUCLEOTIDE SEQUENCE</scope>
    <source>
        <strain evidence="4">KR_1_A1</strain>
    </source>
</reference>
<keyword evidence="2" id="KW-0812">Transmembrane</keyword>